<dbReference type="Pfam" id="PF23647">
    <property type="entry name" value="TRAPPC13_M"/>
    <property type="match status" value="1"/>
</dbReference>
<dbReference type="InterPro" id="IPR055427">
    <property type="entry name" value="TRAPPC13_N"/>
</dbReference>
<proteinExistence type="inferred from homology"/>
<dbReference type="GO" id="GO:1990072">
    <property type="term" value="C:TRAPPIII protein complex"/>
    <property type="evidence" value="ECO:0000318"/>
    <property type="project" value="GO_Central"/>
</dbReference>
<evidence type="ECO:0008006" key="7">
    <source>
        <dbReference type="Google" id="ProtNLM"/>
    </source>
</evidence>
<protein>
    <recommendedName>
        <fullName evidence="7">Trafficking protein particle complex subunit 13</fullName>
    </recommendedName>
</protein>
<dbReference type="InterPro" id="IPR010378">
    <property type="entry name" value="TRAPPC13"/>
</dbReference>
<dbReference type="EMBL" id="NBSK02000001">
    <property type="protein sequence ID" value="KAJ0227200.1"/>
    <property type="molecule type" value="Genomic_DNA"/>
</dbReference>
<feature type="domain" description="Trafficking protein particle complex subunit 13 C-terminal" evidence="3">
    <location>
        <begin position="365"/>
        <end position="452"/>
    </location>
</feature>
<reference evidence="5 6" key="1">
    <citation type="journal article" date="2017" name="Nat. Commun.">
        <title>Genome assembly with in vitro proximity ligation data and whole-genome triplication in lettuce.</title>
        <authorList>
            <person name="Reyes-Chin-Wo S."/>
            <person name="Wang Z."/>
            <person name="Yang X."/>
            <person name="Kozik A."/>
            <person name="Arikit S."/>
            <person name="Song C."/>
            <person name="Xia L."/>
            <person name="Froenicke L."/>
            <person name="Lavelle D.O."/>
            <person name="Truco M.J."/>
            <person name="Xia R."/>
            <person name="Zhu S."/>
            <person name="Xu C."/>
            <person name="Xu H."/>
            <person name="Xu X."/>
            <person name="Cox K."/>
            <person name="Korf I."/>
            <person name="Meyers B.C."/>
            <person name="Michelmore R.W."/>
        </authorList>
    </citation>
    <scope>NUCLEOTIDE SEQUENCE [LARGE SCALE GENOMIC DNA]</scope>
    <source>
        <strain evidence="6">cv. Salinas</strain>
        <tissue evidence="5">Seedlings</tissue>
    </source>
</reference>
<feature type="domain" description="Trafficking protein particle complex subunit 13 middle" evidence="4">
    <location>
        <begin position="236"/>
        <end position="345"/>
    </location>
</feature>
<feature type="domain" description="Trafficking protein particle complex subunit 13 N-terminal" evidence="2">
    <location>
        <begin position="8"/>
        <end position="194"/>
    </location>
</feature>
<organism evidence="5 6">
    <name type="scientific">Lactuca sativa</name>
    <name type="common">Garden lettuce</name>
    <dbReference type="NCBI Taxonomy" id="4236"/>
    <lineage>
        <taxon>Eukaryota</taxon>
        <taxon>Viridiplantae</taxon>
        <taxon>Streptophyta</taxon>
        <taxon>Embryophyta</taxon>
        <taxon>Tracheophyta</taxon>
        <taxon>Spermatophyta</taxon>
        <taxon>Magnoliopsida</taxon>
        <taxon>eudicotyledons</taxon>
        <taxon>Gunneridae</taxon>
        <taxon>Pentapetalae</taxon>
        <taxon>asterids</taxon>
        <taxon>campanulids</taxon>
        <taxon>Asterales</taxon>
        <taxon>Asteraceae</taxon>
        <taxon>Cichorioideae</taxon>
        <taxon>Cichorieae</taxon>
        <taxon>Lactucinae</taxon>
        <taxon>Lactuca</taxon>
    </lineage>
</organism>
<comment type="similarity">
    <text evidence="1">Belongs to the TRAPPC13 family.</text>
</comment>
<dbReference type="InterPro" id="IPR055429">
    <property type="entry name" value="TRAPPC13_M"/>
</dbReference>
<evidence type="ECO:0000259" key="3">
    <source>
        <dbReference type="Pfam" id="PF23643"/>
    </source>
</evidence>
<gene>
    <name evidence="5" type="ORF">LSAT_V11C100048750</name>
</gene>
<dbReference type="InterPro" id="IPR055428">
    <property type="entry name" value="TRAPPC13_C"/>
</dbReference>
<dbReference type="PANTHER" id="PTHR13134">
    <property type="entry name" value="TRAFFICKING PROTEIN PARTICLE COMPLEX SUBUNIT 13"/>
    <property type="match status" value="1"/>
</dbReference>
<sequence>MSSTQSLHSLAFRVMRLCRPTFHIETPLRFDLSDLIVGEDLLDDPSAAPHIRRLLQSQSTTTDSSTDLTYSNRFLLRDDPSDAMGLSGMLVLPQAFGAIYLGETFCSYISINNSSSFEVRDIIIKAEIQTERQRILLLDTTKTPVETIRAGGRYDFIVEHDVKELGAHTLVCTAQYSDGDAERKYLPQYFKFIVSNPLSVRTKVRVVKVGWHWLKIRVCKSLFCVYWVLLVLDRRETTYLEACLENNTKSNLYMDQVEFEPTLQWGATLLKADDHHSEKGVLNREIFKEPVLIKSGGGIHNYLYQLKSLDELSTPTKIEGNNVLGKLQITWRTNLGEPGRLQTQQILGNPIAHKEIELKATKVPPVIILEKPFTVGLSVTNLSEKNVGPFEVVLSLTDNHAVMVNGVKRMALPQVEAYKSLDFQLNLIAMELGMQKISGITLFNTNDKKTYDPLPDIEIFVDAY</sequence>
<dbReference type="AlphaFoldDB" id="A0A9R1XTS6"/>
<keyword evidence="6" id="KW-1185">Reference proteome</keyword>
<evidence type="ECO:0000256" key="1">
    <source>
        <dbReference type="ARBA" id="ARBA00010785"/>
    </source>
</evidence>
<dbReference type="PANTHER" id="PTHR13134:SF4">
    <property type="entry name" value="TRAFFICKING PROTEIN PARTICLE COMPLEX SUBUNIT 13-RELATED"/>
    <property type="match status" value="1"/>
</dbReference>
<accession>A0A9R1XTS6</accession>
<evidence type="ECO:0000313" key="5">
    <source>
        <dbReference type="EMBL" id="KAJ0227200.1"/>
    </source>
</evidence>
<dbReference type="Proteomes" id="UP000235145">
    <property type="component" value="Unassembled WGS sequence"/>
</dbReference>
<comment type="caution">
    <text evidence="5">The sequence shown here is derived from an EMBL/GenBank/DDBJ whole genome shotgun (WGS) entry which is preliminary data.</text>
</comment>
<dbReference type="Pfam" id="PF06159">
    <property type="entry name" value="TRAPPC13_N"/>
    <property type="match status" value="1"/>
</dbReference>
<name>A0A9R1XTS6_LACSA</name>
<evidence type="ECO:0000259" key="2">
    <source>
        <dbReference type="Pfam" id="PF06159"/>
    </source>
</evidence>
<dbReference type="Pfam" id="PF23643">
    <property type="entry name" value="TRAPPC13_C"/>
    <property type="match status" value="1"/>
</dbReference>
<evidence type="ECO:0000259" key="4">
    <source>
        <dbReference type="Pfam" id="PF23647"/>
    </source>
</evidence>
<evidence type="ECO:0000313" key="6">
    <source>
        <dbReference type="Proteomes" id="UP000235145"/>
    </source>
</evidence>